<proteinExistence type="predicted"/>
<dbReference type="VEuPathDB" id="FungiDB:LELG_04921"/>
<dbReference type="OrthoDB" id="5425374at2759"/>
<dbReference type="GO" id="GO:0003676">
    <property type="term" value="F:nucleic acid binding"/>
    <property type="evidence" value="ECO:0007669"/>
    <property type="project" value="InterPro"/>
</dbReference>
<reference evidence="1 2" key="1">
    <citation type="journal article" date="2009" name="Nature">
        <title>Evolution of pathogenicity and sexual reproduction in eight Candida genomes.</title>
        <authorList>
            <person name="Butler G."/>
            <person name="Rasmussen M.D."/>
            <person name="Lin M.F."/>
            <person name="Santos M.A."/>
            <person name="Sakthikumar S."/>
            <person name="Munro C.A."/>
            <person name="Rheinbay E."/>
            <person name="Grabherr M."/>
            <person name="Forche A."/>
            <person name="Reedy J.L."/>
            <person name="Agrafioti I."/>
            <person name="Arnaud M.B."/>
            <person name="Bates S."/>
            <person name="Brown A.J."/>
            <person name="Brunke S."/>
            <person name="Costanzo M.C."/>
            <person name="Fitzpatrick D.A."/>
            <person name="de Groot P.W."/>
            <person name="Harris D."/>
            <person name="Hoyer L.L."/>
            <person name="Hube B."/>
            <person name="Klis F.M."/>
            <person name="Kodira C."/>
            <person name="Lennard N."/>
            <person name="Logue M.E."/>
            <person name="Martin R."/>
            <person name="Neiman A.M."/>
            <person name="Nikolaou E."/>
            <person name="Quail M.A."/>
            <person name="Quinn J."/>
            <person name="Santos M.C."/>
            <person name="Schmitzberger F.F."/>
            <person name="Sherlock G."/>
            <person name="Shah P."/>
            <person name="Silverstein K.A."/>
            <person name="Skrzypek M.S."/>
            <person name="Soll D."/>
            <person name="Staggs R."/>
            <person name="Stansfield I."/>
            <person name="Stumpf M.P."/>
            <person name="Sudbery P.E."/>
            <person name="Srikantha T."/>
            <person name="Zeng Q."/>
            <person name="Berman J."/>
            <person name="Berriman M."/>
            <person name="Heitman J."/>
            <person name="Gow N.A."/>
            <person name="Lorenz M.C."/>
            <person name="Birren B.W."/>
            <person name="Kellis M."/>
            <person name="Cuomo C.A."/>
        </authorList>
    </citation>
    <scope>NUCLEOTIDE SEQUENCE [LARGE SCALE GENOMIC DNA]</scope>
    <source>
        <strain evidence="2">ATCC 11503 / BCRC 21390 / CBS 2605 / JCM 1781 / NBRC 1676 / NRRL YB-4239</strain>
    </source>
</reference>
<gene>
    <name evidence="1" type="ORF">LELG_04921</name>
</gene>
<dbReference type="HOGENOM" id="CLU_1461572_0_0_1"/>
<sequence>MIEASHKSIIRFMRLLPEKVNLEQALVTALWVDRTTVRKRTGFTPQYLVYGFEGHSPLANLIRHNPDIRTYSEDELFLFRFQQLYHRQHEITSALDTQRRTREHHKEVFDNRYDTLTKLQSGDLVLVTDGDFTHPNKLGQRWAGPYKIRKILSRTYYLQSLSGIRILRRYTREMIKPFHLRKRNV</sequence>
<keyword evidence="2" id="KW-1185">Reference proteome</keyword>
<protein>
    <submittedName>
        <fullName evidence="1">Uncharacterized protein</fullName>
    </submittedName>
</protein>
<dbReference type="InParanoid" id="A5E5N2"/>
<dbReference type="Gene3D" id="3.30.420.10">
    <property type="entry name" value="Ribonuclease H-like superfamily/Ribonuclease H"/>
    <property type="match status" value="1"/>
</dbReference>
<dbReference type="AlphaFoldDB" id="A5E5N2"/>
<organism evidence="1 2">
    <name type="scientific">Lodderomyces elongisporus (strain ATCC 11503 / CBS 2605 / JCM 1781 / NBRC 1676 / NRRL YB-4239)</name>
    <name type="common">Yeast</name>
    <name type="synonym">Saccharomyces elongisporus</name>
    <dbReference type="NCBI Taxonomy" id="379508"/>
    <lineage>
        <taxon>Eukaryota</taxon>
        <taxon>Fungi</taxon>
        <taxon>Dikarya</taxon>
        <taxon>Ascomycota</taxon>
        <taxon>Saccharomycotina</taxon>
        <taxon>Pichiomycetes</taxon>
        <taxon>Debaryomycetaceae</taxon>
        <taxon>Candida/Lodderomyces clade</taxon>
        <taxon>Lodderomyces</taxon>
    </lineage>
</organism>
<dbReference type="EMBL" id="CH981530">
    <property type="protein sequence ID" value="EDK46740.1"/>
    <property type="molecule type" value="Genomic_DNA"/>
</dbReference>
<name>A5E5N2_LODEL</name>
<evidence type="ECO:0000313" key="1">
    <source>
        <dbReference type="EMBL" id="EDK46740.1"/>
    </source>
</evidence>
<accession>A5E5N2</accession>
<dbReference type="InterPro" id="IPR036397">
    <property type="entry name" value="RNaseH_sf"/>
</dbReference>
<dbReference type="Proteomes" id="UP000001996">
    <property type="component" value="Unassembled WGS sequence"/>
</dbReference>
<evidence type="ECO:0000313" key="2">
    <source>
        <dbReference type="Proteomes" id="UP000001996"/>
    </source>
</evidence>